<evidence type="ECO:0000256" key="1">
    <source>
        <dbReference type="ARBA" id="ARBA00004418"/>
    </source>
</evidence>
<dbReference type="PROSITE" id="PS51257">
    <property type="entry name" value="PROKAR_LIPOPROTEIN"/>
    <property type="match status" value="1"/>
</dbReference>
<evidence type="ECO:0000313" key="8">
    <source>
        <dbReference type="Proteomes" id="UP000219374"/>
    </source>
</evidence>
<protein>
    <recommendedName>
        <fullName evidence="5">Putrescine-binding periplasmic protein</fullName>
    </recommendedName>
</protein>
<comment type="subcellular location">
    <subcellularLocation>
        <location evidence="1 5">Periplasm</location>
    </subcellularLocation>
</comment>
<name>A0A286DG87_9GAMM</name>
<dbReference type="SUPFAM" id="SSF53850">
    <property type="entry name" value="Periplasmic binding protein-like II"/>
    <property type="match status" value="1"/>
</dbReference>
<keyword evidence="3 6" id="KW-0732">Signal</keyword>
<dbReference type="GO" id="GO:0019808">
    <property type="term" value="F:polyamine binding"/>
    <property type="evidence" value="ECO:0007669"/>
    <property type="project" value="InterPro"/>
</dbReference>
<dbReference type="InterPro" id="IPR001188">
    <property type="entry name" value="Sperm_putr-bd"/>
</dbReference>
<evidence type="ECO:0000256" key="4">
    <source>
        <dbReference type="ARBA" id="ARBA00022764"/>
    </source>
</evidence>
<dbReference type="EMBL" id="OCND01000015">
    <property type="protein sequence ID" value="SOD57668.1"/>
    <property type="molecule type" value="Genomic_DNA"/>
</dbReference>
<organism evidence="7 8">
    <name type="scientific">Pseudoxanthomonas wuyuanensis</name>
    <dbReference type="NCBI Taxonomy" id="1073196"/>
    <lineage>
        <taxon>Bacteria</taxon>
        <taxon>Pseudomonadati</taxon>
        <taxon>Pseudomonadota</taxon>
        <taxon>Gammaproteobacteria</taxon>
        <taxon>Lysobacterales</taxon>
        <taxon>Lysobacteraceae</taxon>
        <taxon>Pseudoxanthomonas</taxon>
    </lineage>
</organism>
<dbReference type="RefSeq" id="WP_097123658.1">
    <property type="nucleotide sequence ID" value="NZ_OCND01000015.1"/>
</dbReference>
<gene>
    <name evidence="7" type="ORF">SAMN06296416_11533</name>
</gene>
<comment type="function">
    <text evidence="5">Required for the activity of the bacterial periplasmic transport system of putrescine.</text>
</comment>
<keyword evidence="2 5" id="KW-0813">Transport</keyword>
<dbReference type="GO" id="GO:0015846">
    <property type="term" value="P:polyamine transport"/>
    <property type="evidence" value="ECO:0007669"/>
    <property type="project" value="InterPro"/>
</dbReference>
<accession>A0A286DG87</accession>
<keyword evidence="4 5" id="KW-0574">Periplasm</keyword>
<sequence length="372" mass="40546">MKLRALATAIALCSLVACGDRDGAGGDAAAEAKKVNVYNWSDYIADDTIPNFEQATGIKVTYDVFDSNEVLETKLLAGSSQYDVVVPTMNFLGRQIQAGVFLPLDKTKIPNFANLDPAIMQRLENQDPGNQYAVPYMWGTTGIGYNIDKVKAAFGNTDIANSLDIVFKPENVSKLKGCGVTLLDTPSELIPIALNYLGEDPNSTDAAVIDKAAALLKSIRPYVTNFHSSQYIDALANGDTCLVVGWSGDIIQARDRAAEAGNGVNIAYAIPKEGAPQWFDMLAIPKDAKNVDSAYAFINYLLDPQVMANNSNFISFPNAVPKSKELMEKEIVDDPTIYPPPEVEAKLFTFAIIPPEVDRQYTRIWTELKTGK</sequence>
<evidence type="ECO:0000256" key="6">
    <source>
        <dbReference type="SAM" id="SignalP"/>
    </source>
</evidence>
<feature type="chain" id="PRO_5012899767" description="Putrescine-binding periplasmic protein" evidence="6">
    <location>
        <begin position="20"/>
        <end position="372"/>
    </location>
</feature>
<dbReference type="Proteomes" id="UP000219374">
    <property type="component" value="Unassembled WGS sequence"/>
</dbReference>
<dbReference type="GO" id="GO:0042597">
    <property type="term" value="C:periplasmic space"/>
    <property type="evidence" value="ECO:0007669"/>
    <property type="project" value="UniProtKB-SubCell"/>
</dbReference>
<evidence type="ECO:0000313" key="7">
    <source>
        <dbReference type="EMBL" id="SOD57668.1"/>
    </source>
</evidence>
<dbReference type="InterPro" id="IPR006059">
    <property type="entry name" value="SBP"/>
</dbReference>
<dbReference type="Gene3D" id="3.40.190.10">
    <property type="entry name" value="Periplasmic binding protein-like II"/>
    <property type="match status" value="2"/>
</dbReference>
<evidence type="ECO:0000256" key="3">
    <source>
        <dbReference type="ARBA" id="ARBA00022729"/>
    </source>
</evidence>
<comment type="similarity">
    <text evidence="5">Belongs to the bacterial solute-binding protein PotD/PotF family.</text>
</comment>
<reference evidence="7 8" key="1">
    <citation type="submission" date="2017-09" db="EMBL/GenBank/DDBJ databases">
        <authorList>
            <person name="Ehlers B."/>
            <person name="Leendertz F.H."/>
        </authorList>
    </citation>
    <scope>NUCLEOTIDE SEQUENCE [LARGE SCALE GENOMIC DNA]</scope>
    <source>
        <strain evidence="7 8">CGMCC 1.10978</strain>
    </source>
</reference>
<feature type="signal peptide" evidence="6">
    <location>
        <begin position="1"/>
        <end position="19"/>
    </location>
</feature>
<proteinExistence type="inferred from homology"/>
<dbReference type="CDD" id="cd13659">
    <property type="entry name" value="PBP2_PotF"/>
    <property type="match status" value="1"/>
</dbReference>
<evidence type="ECO:0000256" key="5">
    <source>
        <dbReference type="PIRNR" id="PIRNR019574"/>
    </source>
</evidence>
<dbReference type="OrthoDB" id="9769319at2"/>
<evidence type="ECO:0000256" key="2">
    <source>
        <dbReference type="ARBA" id="ARBA00022448"/>
    </source>
</evidence>
<dbReference type="PANTHER" id="PTHR30222">
    <property type="entry name" value="SPERMIDINE/PUTRESCINE-BINDING PERIPLASMIC PROTEIN"/>
    <property type="match status" value="1"/>
</dbReference>
<dbReference type="PANTHER" id="PTHR30222:SF12">
    <property type="entry name" value="NORSPERMIDINE SENSOR"/>
    <property type="match status" value="1"/>
</dbReference>
<keyword evidence="8" id="KW-1185">Reference proteome</keyword>
<dbReference type="AlphaFoldDB" id="A0A286DG87"/>
<dbReference type="PIRSF" id="PIRSF019574">
    <property type="entry name" value="Periplasmic_polyamine_BP"/>
    <property type="match status" value="1"/>
</dbReference>
<dbReference type="Pfam" id="PF13416">
    <property type="entry name" value="SBP_bac_8"/>
    <property type="match status" value="1"/>
</dbReference>
<dbReference type="PRINTS" id="PR00909">
    <property type="entry name" value="SPERMDNBNDNG"/>
</dbReference>